<sequence length="122" mass="14253">MNRLNMQINFINEIEKLKTVKRQNLTLDNQRQENSAEHSWHLAVMAMVLMEQCSVEGLNQLTIIKMLLIHDLVEIYDGDTFLFDEKARLEASKKEEAALKKLVSILPEDQAESIVNLWHEFE</sequence>
<evidence type="ECO:0000256" key="1">
    <source>
        <dbReference type="ARBA" id="ARBA00022723"/>
    </source>
</evidence>
<dbReference type="InterPro" id="IPR039356">
    <property type="entry name" value="YfbR/HDDC2"/>
</dbReference>
<keyword evidence="1" id="KW-0479">Metal-binding</keyword>
<dbReference type="SUPFAM" id="SSF109604">
    <property type="entry name" value="HD-domain/PDEase-like"/>
    <property type="match status" value="1"/>
</dbReference>
<dbReference type="PANTHER" id="PTHR11845">
    <property type="entry name" value="5'-DEOXYNUCLEOTIDASE HDDC2"/>
    <property type="match status" value="1"/>
</dbReference>
<dbReference type="Proteomes" id="UP000746471">
    <property type="component" value="Unassembled WGS sequence"/>
</dbReference>
<evidence type="ECO:0000313" key="5">
    <source>
        <dbReference type="Proteomes" id="UP000746471"/>
    </source>
</evidence>
<gene>
    <name evidence="4" type="ORF">KHM83_19115</name>
</gene>
<dbReference type="EMBL" id="JAHBCL010000060">
    <property type="protein sequence ID" value="MBS7528781.1"/>
    <property type="molecule type" value="Genomic_DNA"/>
</dbReference>
<keyword evidence="5" id="KW-1185">Reference proteome</keyword>
<dbReference type="InterPro" id="IPR006674">
    <property type="entry name" value="HD_domain"/>
</dbReference>
<dbReference type="Gene3D" id="1.10.3210.10">
    <property type="entry name" value="Hypothetical protein af1432"/>
    <property type="match status" value="1"/>
</dbReference>
<feature type="domain" description="HD" evidence="3">
    <location>
        <begin position="14"/>
        <end position="122"/>
    </location>
</feature>
<dbReference type="Pfam" id="PF13023">
    <property type="entry name" value="HD_3"/>
    <property type="match status" value="1"/>
</dbReference>
<name>A0ABS5PVN2_9FIRM</name>
<evidence type="ECO:0000256" key="2">
    <source>
        <dbReference type="ARBA" id="ARBA00022801"/>
    </source>
</evidence>
<dbReference type="RefSeq" id="WP_213238636.1">
    <property type="nucleotide sequence ID" value="NZ_JAHBCL010000060.1"/>
</dbReference>
<reference evidence="4 5" key="1">
    <citation type="submission" date="2021-05" db="EMBL/GenBank/DDBJ databases">
        <title>Fusibacter ferrireducens sp. nov., an anaerobic, sulfur- and Fe-reducing bacterium isolated from the mangrove sediment.</title>
        <authorList>
            <person name="Qiu D."/>
        </authorList>
    </citation>
    <scope>NUCLEOTIDE SEQUENCE [LARGE SCALE GENOMIC DNA]</scope>
    <source>
        <strain evidence="4 5">DSM 12116</strain>
    </source>
</reference>
<keyword evidence="2" id="KW-0378">Hydrolase</keyword>
<comment type="caution">
    <text evidence="4">The sequence shown here is derived from an EMBL/GenBank/DDBJ whole genome shotgun (WGS) entry which is preliminary data.</text>
</comment>
<protein>
    <submittedName>
        <fullName evidence="4">HD domain-containing protein</fullName>
    </submittedName>
</protein>
<dbReference type="PANTHER" id="PTHR11845:SF13">
    <property type="entry name" value="5'-DEOXYNUCLEOTIDASE HDDC2"/>
    <property type="match status" value="1"/>
</dbReference>
<organism evidence="4 5">
    <name type="scientific">Fusibacter paucivorans</name>
    <dbReference type="NCBI Taxonomy" id="76009"/>
    <lineage>
        <taxon>Bacteria</taxon>
        <taxon>Bacillati</taxon>
        <taxon>Bacillota</taxon>
        <taxon>Clostridia</taxon>
        <taxon>Eubacteriales</taxon>
        <taxon>Eubacteriales Family XII. Incertae Sedis</taxon>
        <taxon>Fusibacter</taxon>
    </lineage>
</organism>
<evidence type="ECO:0000313" key="4">
    <source>
        <dbReference type="EMBL" id="MBS7528781.1"/>
    </source>
</evidence>
<accession>A0ABS5PVN2</accession>
<evidence type="ECO:0000259" key="3">
    <source>
        <dbReference type="Pfam" id="PF13023"/>
    </source>
</evidence>
<proteinExistence type="predicted"/>